<gene>
    <name evidence="1" type="ORF">HNQ80_004032</name>
</gene>
<dbReference type="GO" id="GO:0160105">
    <property type="term" value="F:tRNA (adenine(22)-N1)-methyltransferase activity"/>
    <property type="evidence" value="ECO:0007669"/>
    <property type="project" value="UniProtKB-EC"/>
</dbReference>
<dbReference type="Gene3D" id="3.40.50.150">
    <property type="entry name" value="Vaccinia Virus protein VP39"/>
    <property type="match status" value="1"/>
</dbReference>
<dbReference type="PIRSF" id="PIRSF018637">
    <property type="entry name" value="TrmK"/>
    <property type="match status" value="1"/>
</dbReference>
<sequence>MKLTPRLLTIAKLIPQNTVVADIGTDHAYIPVYLIKNKIAKRVIAADVNNGPLQSAQKNIALHHMENYIETRLGNGLEILHPGEVDTVIIAGMGGLLIRDILTAHPAITSSIDTFVLQPMVAQDDLRRWLLNNGFMIVNEGLVKEDHRIYEVMVVKKGIQSVIDDIYYELGEKLIENNDPLLIEFIRKHLKKYNEILSQLAGQNSEIANEKRNMCLQKVEKLEEVLSCLNNVKQS</sequence>
<dbReference type="GO" id="GO:0032259">
    <property type="term" value="P:methylation"/>
    <property type="evidence" value="ECO:0007669"/>
    <property type="project" value="UniProtKB-KW"/>
</dbReference>
<comment type="caution">
    <text evidence="1">The sequence shown here is derived from an EMBL/GenBank/DDBJ whole genome shotgun (WGS) entry which is preliminary data.</text>
</comment>
<organism evidence="1 2">
    <name type="scientific">Anaerosolibacter carboniphilus</name>
    <dbReference type="NCBI Taxonomy" id="1417629"/>
    <lineage>
        <taxon>Bacteria</taxon>
        <taxon>Bacillati</taxon>
        <taxon>Bacillota</taxon>
        <taxon>Clostridia</taxon>
        <taxon>Peptostreptococcales</taxon>
        <taxon>Thermotaleaceae</taxon>
        <taxon>Anaerosolibacter</taxon>
    </lineage>
</organism>
<dbReference type="PANTHER" id="PTHR38451">
    <property type="entry name" value="TRNA (ADENINE(22)-N(1))-METHYLTRANSFERASE"/>
    <property type="match status" value="1"/>
</dbReference>
<dbReference type="AlphaFoldDB" id="A0A841KW33"/>
<dbReference type="EC" id="2.1.1.217" evidence="1"/>
<keyword evidence="2" id="KW-1185">Reference proteome</keyword>
<dbReference type="Pfam" id="PF12847">
    <property type="entry name" value="Methyltransf_18"/>
    <property type="match status" value="1"/>
</dbReference>
<evidence type="ECO:0000313" key="1">
    <source>
        <dbReference type="EMBL" id="MBB6217896.1"/>
    </source>
</evidence>
<name>A0A841KW33_9FIRM</name>
<protein>
    <submittedName>
        <fullName evidence="1">tRNA (Adenine22-N1)-methyltransferase</fullName>
        <ecNumber evidence="1">2.1.1.217</ecNumber>
    </submittedName>
</protein>
<dbReference type="Proteomes" id="UP000579281">
    <property type="component" value="Unassembled WGS sequence"/>
</dbReference>
<dbReference type="EMBL" id="JACHEN010000030">
    <property type="protein sequence ID" value="MBB6217896.1"/>
    <property type="molecule type" value="Genomic_DNA"/>
</dbReference>
<keyword evidence="1" id="KW-0489">Methyltransferase</keyword>
<keyword evidence="1" id="KW-0808">Transferase</keyword>
<evidence type="ECO:0000313" key="2">
    <source>
        <dbReference type="Proteomes" id="UP000579281"/>
    </source>
</evidence>
<dbReference type="InterPro" id="IPR006901">
    <property type="entry name" value="TrmK"/>
</dbReference>
<accession>A0A841KW33</accession>
<dbReference type="SUPFAM" id="SSF53335">
    <property type="entry name" value="S-adenosyl-L-methionine-dependent methyltransferases"/>
    <property type="match status" value="1"/>
</dbReference>
<dbReference type="PANTHER" id="PTHR38451:SF1">
    <property type="entry name" value="TRNA (ADENINE(22)-N(1))-METHYLTRANSFERASE"/>
    <property type="match status" value="1"/>
</dbReference>
<dbReference type="RefSeq" id="WP_184312404.1">
    <property type="nucleotide sequence ID" value="NZ_JACHEN010000030.1"/>
</dbReference>
<proteinExistence type="predicted"/>
<reference evidence="1 2" key="1">
    <citation type="submission" date="2020-08" db="EMBL/GenBank/DDBJ databases">
        <title>Genomic Encyclopedia of Type Strains, Phase IV (KMG-IV): sequencing the most valuable type-strain genomes for metagenomic binning, comparative biology and taxonomic classification.</title>
        <authorList>
            <person name="Goeker M."/>
        </authorList>
    </citation>
    <scope>NUCLEOTIDE SEQUENCE [LARGE SCALE GENOMIC DNA]</scope>
    <source>
        <strain evidence="1 2">DSM 103526</strain>
    </source>
</reference>
<dbReference type="InterPro" id="IPR029063">
    <property type="entry name" value="SAM-dependent_MTases_sf"/>
</dbReference>